<dbReference type="GO" id="GO:0000428">
    <property type="term" value="C:DNA-directed RNA polymerase complex"/>
    <property type="evidence" value="ECO:0007669"/>
    <property type="project" value="UniProtKB-KW"/>
</dbReference>
<dbReference type="SMART" id="SM00661">
    <property type="entry name" value="RPOL9"/>
    <property type="match status" value="1"/>
</dbReference>
<protein>
    <submittedName>
        <fullName evidence="2">DNA-directed RNA polymerase subunit M</fullName>
    </submittedName>
</protein>
<dbReference type="Pfam" id="PF02150">
    <property type="entry name" value="Zn_ribbon_RPB9"/>
    <property type="match status" value="1"/>
</dbReference>
<feature type="domain" description="DNA-directed RNA polymerase II subunit RPB9-like zinc ribbon" evidence="1">
    <location>
        <begin position="3"/>
        <end position="59"/>
    </location>
</feature>
<accession>A0A7J3KFZ7</accession>
<evidence type="ECO:0000259" key="1">
    <source>
        <dbReference type="SMART" id="SM00661"/>
    </source>
</evidence>
<gene>
    <name evidence="2" type="ORF">ENU09_03690</name>
</gene>
<comment type="caution">
    <text evidence="2">The sequence shown here is derived from an EMBL/GenBank/DDBJ whole genome shotgun (WGS) entry which is preliminary data.</text>
</comment>
<name>A0A7J3KFZ7_STAMA</name>
<evidence type="ECO:0000313" key="2">
    <source>
        <dbReference type="EMBL" id="HGQ59796.1"/>
    </source>
</evidence>
<organism evidence="2">
    <name type="scientific">Staphylothermus marinus</name>
    <dbReference type="NCBI Taxonomy" id="2280"/>
    <lineage>
        <taxon>Archaea</taxon>
        <taxon>Thermoproteota</taxon>
        <taxon>Thermoprotei</taxon>
        <taxon>Desulfurococcales</taxon>
        <taxon>Desulfurococcaceae</taxon>
        <taxon>Staphylothermus</taxon>
    </lineage>
</organism>
<dbReference type="EMBL" id="DTBE01000099">
    <property type="protein sequence ID" value="HGQ59796.1"/>
    <property type="molecule type" value="Genomic_DNA"/>
</dbReference>
<dbReference type="AlphaFoldDB" id="A0A7J3KFZ7"/>
<proteinExistence type="predicted"/>
<keyword evidence="2" id="KW-0240">DNA-directed RNA polymerase</keyword>
<dbReference type="GO" id="GO:0006351">
    <property type="term" value="P:DNA-templated transcription"/>
    <property type="evidence" value="ECO:0007669"/>
    <property type="project" value="InterPro"/>
</dbReference>
<reference evidence="2" key="1">
    <citation type="journal article" date="2020" name="mSystems">
        <title>Genome- and Community-Level Interaction Insights into Carbon Utilization and Element Cycling Functions of Hydrothermarchaeota in Hydrothermal Sediment.</title>
        <authorList>
            <person name="Zhou Z."/>
            <person name="Liu Y."/>
            <person name="Xu W."/>
            <person name="Pan J."/>
            <person name="Luo Z.H."/>
            <person name="Li M."/>
        </authorList>
    </citation>
    <scope>NUCLEOTIDE SEQUENCE [LARGE SCALE GENOMIC DNA]</scope>
    <source>
        <strain evidence="2">SpSt-638</strain>
    </source>
</reference>
<sequence>MVKFCPKCGAPLLPKKSGENGLLLICERCGYETTVASRDLGSYKVKYSIGSNKRLHTSKVSESKKVKISEEDREMLQEYYKVLLESLQEESEEEE</sequence>
<dbReference type="InterPro" id="IPR001529">
    <property type="entry name" value="Zn_ribbon_RPB9"/>
</dbReference>
<keyword evidence="2" id="KW-0804">Transcription</keyword>